<dbReference type="EMBL" id="PQIB02000002">
    <property type="protein sequence ID" value="RLN33378.1"/>
    <property type="molecule type" value="Genomic_DNA"/>
</dbReference>
<evidence type="ECO:0000259" key="7">
    <source>
        <dbReference type="Pfam" id="PF00931"/>
    </source>
</evidence>
<dbReference type="InterPro" id="IPR002182">
    <property type="entry name" value="NB-ARC"/>
</dbReference>
<dbReference type="PANTHER" id="PTHR23155:SF1201">
    <property type="entry name" value="OS02G0301800 PROTEIN"/>
    <property type="match status" value="1"/>
</dbReference>
<comment type="caution">
    <text evidence="11">The sequence shown here is derived from an EMBL/GenBank/DDBJ whole genome shotgun (WGS) entry which is preliminary data.</text>
</comment>
<protein>
    <recommendedName>
        <fullName evidence="13">AAA+ ATPase domain-containing protein</fullName>
    </recommendedName>
</protein>
<proteinExistence type="inferred from homology"/>
<evidence type="ECO:0008006" key="13">
    <source>
        <dbReference type="Google" id="ProtNLM"/>
    </source>
</evidence>
<dbReference type="GO" id="GO:0009626">
    <property type="term" value="P:plant-type hypersensitive response"/>
    <property type="evidence" value="ECO:0007669"/>
    <property type="project" value="UniProtKB-ARBA"/>
</dbReference>
<dbReference type="SUPFAM" id="SSF52058">
    <property type="entry name" value="L domain-like"/>
    <property type="match status" value="1"/>
</dbReference>
<evidence type="ECO:0000256" key="5">
    <source>
        <dbReference type="ARBA" id="ARBA00022821"/>
    </source>
</evidence>
<dbReference type="SUPFAM" id="SSF52540">
    <property type="entry name" value="P-loop containing nucleoside triphosphate hydrolases"/>
    <property type="match status" value="1"/>
</dbReference>
<keyword evidence="3" id="KW-0677">Repeat</keyword>
<feature type="domain" description="NB-ARC" evidence="7">
    <location>
        <begin position="172"/>
        <end position="341"/>
    </location>
</feature>
<keyword evidence="12" id="KW-1185">Reference proteome</keyword>
<dbReference type="FunFam" id="1.10.10.10:FF:000322">
    <property type="entry name" value="Probable disease resistance protein At1g63360"/>
    <property type="match status" value="1"/>
</dbReference>
<feature type="domain" description="Disease resistance protein winged helix" evidence="9">
    <location>
        <begin position="430"/>
        <end position="505"/>
    </location>
</feature>
<evidence type="ECO:0000256" key="2">
    <source>
        <dbReference type="ARBA" id="ARBA00022614"/>
    </source>
</evidence>
<dbReference type="Pfam" id="PF18052">
    <property type="entry name" value="Rx_N"/>
    <property type="match status" value="1"/>
</dbReference>
<sequence>MDIATGAMNTLLPKLAELVVGEYKLQKGVKGEIKELEKELTYISAALRKVSKVPVGQLDEQVKIWAYDARELSYDIEDAVDTFMLRRKGREQEGQETSSLKGLIGKAANLCKKAKNNHNIVKDIMDQVKKVSERRDRYKIDNIAAGPTLLSVDPRLEAMYRKATELVGIDGPKNELIKRLMNEDSSSSRQPKIISIVGFGGLGKTTLANALLHDLKAKFDSHFFVSVSFSPDIKKIFKNILFQLDEKRYRHIDEAWEINLLINKIIDFLRNRRCLCVIDDLWKEMSWDTIKLALQDGNHGSKIIITTRNKAVAEYVGGGIYELKPLSADDSRELLYKRIFESIDDCPADLCKVTGKILKKCGGVPLAIITTASLLATKPMCSVEWEKVNNFIGSGSENSPHVDKMNTILRMSYNDLPFHLKACLLSLSKYPEDQVIRKDVLVWGWIAEGFITPAGSSLQETGEGYFNELINRSLIQPVNCKDPFYVLEEMEVYACQLHDMVLELIIKLSTEEGFVTTSLSYGEQAGASSLHQRGIIRRLSIHNSSNTNASINERKELFKVRSLDVFGCADLMMPFLSRFRVLRVLQLEDCSGLDNNHLKDLDKLYLLRFLRLQGLEVTELPEGIGKLVSLETLDIRGSKSVRIILPLSFGKLGKLVRLLAERVELPNAVALENMKSLRELIGIRLTLHAMTEISKLRDLKVLKLFIKTEPESSTDDLKKLIRTCLQMCPSLLQVLVLRTQSLFYSLDFMEQVPPGLQTFMCNSYFETFPRWIDPSLSCLTVLSIMLVGVRIQPEHLDKLAELPSLRFLRICSLLPPPEQEKLVIYSSPSAFPCLTSLRIWCELMFLKIQPGAMRKLQKLCLSFDARKTSAHFRTNTFDYGFENLPSLQHVVINLWMNELPETQDAIRKTINDHPNRPSLDFSYMMEAAYEICRCYAVRG</sequence>
<dbReference type="InterPro" id="IPR058922">
    <property type="entry name" value="WHD_DRP"/>
</dbReference>
<dbReference type="CDD" id="cd14798">
    <property type="entry name" value="RX-CC_like"/>
    <property type="match status" value="1"/>
</dbReference>
<dbReference type="InterPro" id="IPR044974">
    <property type="entry name" value="Disease_R_plants"/>
</dbReference>
<dbReference type="InterPro" id="IPR042197">
    <property type="entry name" value="Apaf_helical"/>
</dbReference>
<dbReference type="GO" id="GO:0042742">
    <property type="term" value="P:defense response to bacterium"/>
    <property type="evidence" value="ECO:0007669"/>
    <property type="project" value="UniProtKB-ARBA"/>
</dbReference>
<dbReference type="Pfam" id="PF23598">
    <property type="entry name" value="LRR_14"/>
    <property type="match status" value="1"/>
</dbReference>
<dbReference type="InterPro" id="IPR055414">
    <property type="entry name" value="LRR_R13L4/SHOC2-like"/>
</dbReference>
<evidence type="ECO:0000256" key="3">
    <source>
        <dbReference type="ARBA" id="ARBA00022737"/>
    </source>
</evidence>
<evidence type="ECO:0000313" key="12">
    <source>
        <dbReference type="Proteomes" id="UP000275267"/>
    </source>
</evidence>
<reference evidence="12" key="1">
    <citation type="journal article" date="2019" name="Nat. Commun.">
        <title>The genome of broomcorn millet.</title>
        <authorList>
            <person name="Zou C."/>
            <person name="Miki D."/>
            <person name="Li D."/>
            <person name="Tang Q."/>
            <person name="Xiao L."/>
            <person name="Rajput S."/>
            <person name="Deng P."/>
            <person name="Jia W."/>
            <person name="Huang R."/>
            <person name="Zhang M."/>
            <person name="Sun Y."/>
            <person name="Hu J."/>
            <person name="Fu X."/>
            <person name="Schnable P.S."/>
            <person name="Li F."/>
            <person name="Zhang H."/>
            <person name="Feng B."/>
            <person name="Zhu X."/>
            <person name="Liu R."/>
            <person name="Schnable J.C."/>
            <person name="Zhu J.-K."/>
            <person name="Zhang H."/>
        </authorList>
    </citation>
    <scope>NUCLEOTIDE SEQUENCE [LARGE SCALE GENOMIC DNA]</scope>
</reference>
<name>A0A3L6T7B8_PANMI</name>
<dbReference type="Gene3D" id="3.80.10.10">
    <property type="entry name" value="Ribonuclease Inhibitor"/>
    <property type="match status" value="1"/>
</dbReference>
<evidence type="ECO:0000256" key="6">
    <source>
        <dbReference type="ARBA" id="ARBA00023054"/>
    </source>
</evidence>
<feature type="domain" description="Disease resistance R13L4/SHOC-2-like LRR" evidence="10">
    <location>
        <begin position="559"/>
        <end position="919"/>
    </location>
</feature>
<keyword evidence="5" id="KW-0611">Plant defense</keyword>
<gene>
    <name evidence="11" type="ORF">C2845_PM03G23890</name>
</gene>
<evidence type="ECO:0000259" key="8">
    <source>
        <dbReference type="Pfam" id="PF18052"/>
    </source>
</evidence>
<dbReference type="GO" id="GO:0043531">
    <property type="term" value="F:ADP binding"/>
    <property type="evidence" value="ECO:0007669"/>
    <property type="project" value="InterPro"/>
</dbReference>
<keyword evidence="4" id="KW-0547">Nucleotide-binding</keyword>
<dbReference type="InterPro" id="IPR038005">
    <property type="entry name" value="RX-like_CC"/>
</dbReference>
<evidence type="ECO:0000259" key="9">
    <source>
        <dbReference type="Pfam" id="PF23559"/>
    </source>
</evidence>
<dbReference type="Gene3D" id="1.10.8.430">
    <property type="entry name" value="Helical domain of apoptotic protease-activating factors"/>
    <property type="match status" value="1"/>
</dbReference>
<dbReference type="InterPro" id="IPR027417">
    <property type="entry name" value="P-loop_NTPase"/>
</dbReference>
<dbReference type="FunFam" id="3.40.50.300:FF:001091">
    <property type="entry name" value="Probable disease resistance protein At1g61300"/>
    <property type="match status" value="1"/>
</dbReference>
<dbReference type="InterPro" id="IPR041118">
    <property type="entry name" value="Rx_N"/>
</dbReference>
<dbReference type="InterPro" id="IPR032675">
    <property type="entry name" value="LRR_dom_sf"/>
</dbReference>
<dbReference type="STRING" id="4540.A0A3L6T7B8"/>
<dbReference type="AlphaFoldDB" id="A0A3L6T7B8"/>
<organism evidence="11 12">
    <name type="scientific">Panicum miliaceum</name>
    <name type="common">Proso millet</name>
    <name type="synonym">Broomcorn millet</name>
    <dbReference type="NCBI Taxonomy" id="4540"/>
    <lineage>
        <taxon>Eukaryota</taxon>
        <taxon>Viridiplantae</taxon>
        <taxon>Streptophyta</taxon>
        <taxon>Embryophyta</taxon>
        <taxon>Tracheophyta</taxon>
        <taxon>Spermatophyta</taxon>
        <taxon>Magnoliopsida</taxon>
        <taxon>Liliopsida</taxon>
        <taxon>Poales</taxon>
        <taxon>Poaceae</taxon>
        <taxon>PACMAD clade</taxon>
        <taxon>Panicoideae</taxon>
        <taxon>Panicodae</taxon>
        <taxon>Paniceae</taxon>
        <taxon>Panicinae</taxon>
        <taxon>Panicum</taxon>
        <taxon>Panicum sect. Panicum</taxon>
    </lineage>
</organism>
<keyword evidence="6" id="KW-0175">Coiled coil</keyword>
<comment type="similarity">
    <text evidence="1">Belongs to the disease resistance NB-LRR family.</text>
</comment>
<dbReference type="Proteomes" id="UP000275267">
    <property type="component" value="Unassembled WGS sequence"/>
</dbReference>
<dbReference type="GO" id="GO:0002758">
    <property type="term" value="P:innate immune response-activating signaling pathway"/>
    <property type="evidence" value="ECO:0007669"/>
    <property type="project" value="UniProtKB-ARBA"/>
</dbReference>
<dbReference type="Gene3D" id="1.10.10.10">
    <property type="entry name" value="Winged helix-like DNA-binding domain superfamily/Winged helix DNA-binding domain"/>
    <property type="match status" value="1"/>
</dbReference>
<dbReference type="Gene3D" id="1.20.5.4130">
    <property type="match status" value="1"/>
</dbReference>
<dbReference type="Pfam" id="PF23559">
    <property type="entry name" value="WHD_DRP"/>
    <property type="match status" value="1"/>
</dbReference>
<accession>A0A3L6T7B8</accession>
<dbReference type="OrthoDB" id="681638at2759"/>
<evidence type="ECO:0000256" key="1">
    <source>
        <dbReference type="ARBA" id="ARBA00008894"/>
    </source>
</evidence>
<dbReference type="PRINTS" id="PR00364">
    <property type="entry name" value="DISEASERSIST"/>
</dbReference>
<keyword evidence="2" id="KW-0433">Leucine-rich repeat</keyword>
<feature type="domain" description="Disease resistance N-terminal" evidence="8">
    <location>
        <begin position="7"/>
        <end position="96"/>
    </location>
</feature>
<evidence type="ECO:0000256" key="4">
    <source>
        <dbReference type="ARBA" id="ARBA00022741"/>
    </source>
</evidence>
<evidence type="ECO:0000259" key="10">
    <source>
        <dbReference type="Pfam" id="PF23598"/>
    </source>
</evidence>
<dbReference type="PANTHER" id="PTHR23155">
    <property type="entry name" value="DISEASE RESISTANCE PROTEIN RP"/>
    <property type="match status" value="1"/>
</dbReference>
<dbReference type="InterPro" id="IPR036388">
    <property type="entry name" value="WH-like_DNA-bd_sf"/>
</dbReference>
<dbReference type="Gene3D" id="3.40.50.300">
    <property type="entry name" value="P-loop containing nucleotide triphosphate hydrolases"/>
    <property type="match status" value="1"/>
</dbReference>
<dbReference type="Pfam" id="PF00931">
    <property type="entry name" value="NB-ARC"/>
    <property type="match status" value="1"/>
</dbReference>
<evidence type="ECO:0000313" key="11">
    <source>
        <dbReference type="EMBL" id="RLN33378.1"/>
    </source>
</evidence>